<dbReference type="STRING" id="4781.A0A0P1A762"/>
<dbReference type="OMA" id="MECKQTI"/>
<comment type="function">
    <text evidence="3">Component of the exocyst complex involved in the docking of exocytic vesicles with fusion sites on the plasma membrane.</text>
</comment>
<name>A0A0P1A762_PLAHL</name>
<dbReference type="GO" id="GO:0006893">
    <property type="term" value="P:Golgi to plasma membrane transport"/>
    <property type="evidence" value="ECO:0007669"/>
    <property type="project" value="TreeGrafter"/>
</dbReference>
<organism evidence="5 6">
    <name type="scientific">Plasmopara halstedii</name>
    <name type="common">Downy mildew of sunflower</name>
    <dbReference type="NCBI Taxonomy" id="4781"/>
    <lineage>
        <taxon>Eukaryota</taxon>
        <taxon>Sar</taxon>
        <taxon>Stramenopiles</taxon>
        <taxon>Oomycota</taxon>
        <taxon>Peronosporomycetes</taxon>
        <taxon>Peronosporales</taxon>
        <taxon>Peronosporaceae</taxon>
        <taxon>Plasmopara</taxon>
    </lineage>
</organism>
<evidence type="ECO:0000256" key="1">
    <source>
        <dbReference type="ARBA" id="ARBA00022448"/>
    </source>
</evidence>
<sequence>MSLIDAVFFDKNFNVQRYMLRYVVGAATDELRHQQLLKVKKYRTMADNQIDGVIDQSFVNFNTSLAHFTAISNQLQDTRDKLLEVQKRATDGRTILGSKAKNLRELLLQKYEAKKVIAIINDIECIETAPGKINMLMHQQKFLEAVETFADALGLVFSEQLVAFHAATGLRNDLMECKQTIEDRLVHELQQAIYLKRAFANIASRTNQYSLAAIEHELKNEAYLDHEFDTLMLQVSNENVTGGQSRSSCVAVTPLPTINAIQTVIGAVKKLHREREVIGTLKNSIQPELDVVVAEITRLCRGIFNSSNSTSFADAFTEAAFGIYDHSRDFKIFLRLLFTALRRVAQRHYLVAKYFEVDGEKWDYGMLEVLSKISGVLECIVCEYLDETSFHNPALKPSTVSSSDTERLFMLSRNKQATQQKLSEASSLTAKRCRLVCDPSVFHLPEAYEELDRISKDLHQLFHASSVKSLSRSFSGFTAFLSSFIVQKWIPQVKTKAQQFLAAKARATTPTCHLPIPSDTSYQPPSIDSLLHVIENVRIMMTKMPLHASDLSSVLETSISSWLEECAEIVRDIREQTINYQQLQNQNATYADLAALFHEYEGYQRAKQGSPIPHYHSKVLPTQLTINAITGNQSSTEERIAAREIELESDLYDPDFWMQGTKGLLMDNARVGMLGYANSACDLIAIYLQRIGRGPEATDKSQTTPILTSPALSMALQTASWQCSALADECLVFLRREVRLHCCYYLKQLVSLRFDMEEGYSTMAQESVLTLNLNLSSIETVLQPYLSSDKMTMIFDGVEQLLSRLLIGNLAQMTNCTFTRGGVQQMLLNIGALRQGLTGTLYSYPRGASLSTALSISSRLEHAKRYYQLLNLSETQLEMFLLANRAAYSHEDFRALWHVHAPHRLLTKGSVNKLDSILR</sequence>
<evidence type="ECO:0000256" key="3">
    <source>
        <dbReference type="RuleBase" id="RU367079"/>
    </source>
</evidence>
<dbReference type="GeneID" id="36395317"/>
<keyword evidence="3" id="KW-0653">Protein transport</keyword>
<dbReference type="OrthoDB" id="272977at2759"/>
<comment type="similarity">
    <text evidence="3">Belongs to the SEC8 family.</text>
</comment>
<dbReference type="GO" id="GO:0006612">
    <property type="term" value="P:protein targeting to membrane"/>
    <property type="evidence" value="ECO:0007669"/>
    <property type="project" value="UniProtKB-UniRule"/>
</dbReference>
<dbReference type="EMBL" id="CCYD01000109">
    <property type="protein sequence ID" value="CEG35938.1"/>
    <property type="molecule type" value="Genomic_DNA"/>
</dbReference>
<proteinExistence type="inferred from homology"/>
<dbReference type="GO" id="GO:0000145">
    <property type="term" value="C:exocyst"/>
    <property type="evidence" value="ECO:0007669"/>
    <property type="project" value="UniProtKB-UniRule"/>
</dbReference>
<dbReference type="GO" id="GO:0090522">
    <property type="term" value="P:vesicle tethering involved in exocytosis"/>
    <property type="evidence" value="ECO:0007669"/>
    <property type="project" value="UniProtKB-UniRule"/>
</dbReference>
<dbReference type="GO" id="GO:0006904">
    <property type="term" value="P:vesicle docking involved in exocytosis"/>
    <property type="evidence" value="ECO:0007669"/>
    <property type="project" value="InterPro"/>
</dbReference>
<reference evidence="6" key="1">
    <citation type="submission" date="2014-09" db="EMBL/GenBank/DDBJ databases">
        <authorList>
            <person name="Sharma Rahul"/>
            <person name="Thines Marco"/>
        </authorList>
    </citation>
    <scope>NUCLEOTIDE SEQUENCE [LARGE SCALE GENOMIC DNA]</scope>
</reference>
<protein>
    <recommendedName>
        <fullName evidence="3">Exocyst complex component Sec8</fullName>
    </recommendedName>
</protein>
<evidence type="ECO:0000313" key="6">
    <source>
        <dbReference type="Proteomes" id="UP000054928"/>
    </source>
</evidence>
<dbReference type="Proteomes" id="UP000054928">
    <property type="component" value="Unassembled WGS sequence"/>
</dbReference>
<keyword evidence="6" id="KW-1185">Reference proteome</keyword>
<keyword evidence="2 3" id="KW-0268">Exocytosis</keyword>
<dbReference type="PANTHER" id="PTHR14146">
    <property type="entry name" value="EXOCYST COMPLEX COMPONENT 4"/>
    <property type="match status" value="1"/>
</dbReference>
<dbReference type="RefSeq" id="XP_024572307.1">
    <property type="nucleotide sequence ID" value="XM_024729736.1"/>
</dbReference>
<keyword evidence="1 3" id="KW-0813">Transport</keyword>
<dbReference type="InterPro" id="IPR007191">
    <property type="entry name" value="Sec8_exocyst_N"/>
</dbReference>
<dbReference type="AlphaFoldDB" id="A0A0P1A762"/>
<evidence type="ECO:0000313" key="5">
    <source>
        <dbReference type="EMBL" id="CEG35938.1"/>
    </source>
</evidence>
<dbReference type="PANTHER" id="PTHR14146:SF0">
    <property type="entry name" value="EXOCYST COMPLEX COMPONENT 4"/>
    <property type="match status" value="1"/>
</dbReference>
<feature type="domain" description="Exocyst complex component Sec8 N-terminal" evidence="4">
    <location>
        <begin position="38"/>
        <end position="134"/>
    </location>
</feature>
<dbReference type="GO" id="GO:0015031">
    <property type="term" value="P:protein transport"/>
    <property type="evidence" value="ECO:0007669"/>
    <property type="project" value="UniProtKB-KW"/>
</dbReference>
<dbReference type="InterPro" id="IPR039682">
    <property type="entry name" value="Sec8/EXOC4"/>
</dbReference>
<dbReference type="Pfam" id="PF04048">
    <property type="entry name" value="Sec8_N"/>
    <property type="match status" value="1"/>
</dbReference>
<evidence type="ECO:0000259" key="4">
    <source>
        <dbReference type="Pfam" id="PF04048"/>
    </source>
</evidence>
<accession>A0A0P1A762</accession>
<evidence type="ECO:0000256" key="2">
    <source>
        <dbReference type="ARBA" id="ARBA00022483"/>
    </source>
</evidence>